<dbReference type="EMBL" id="JAENGP010000003">
    <property type="protein sequence ID" value="MBK1780394.1"/>
    <property type="molecule type" value="Genomic_DNA"/>
</dbReference>
<dbReference type="Proteomes" id="UP000635316">
    <property type="component" value="Unassembled WGS sequence"/>
</dbReference>
<keyword evidence="4" id="KW-1185">Reference proteome</keyword>
<dbReference type="RefSeq" id="WP_200234103.1">
    <property type="nucleotide sequence ID" value="NZ_JAENGP010000003.1"/>
</dbReference>
<protein>
    <submittedName>
        <fullName evidence="3">Isochorismatase family protein</fullName>
    </submittedName>
</protein>
<evidence type="ECO:0000259" key="2">
    <source>
        <dbReference type="Pfam" id="PF00857"/>
    </source>
</evidence>
<dbReference type="Pfam" id="PF00857">
    <property type="entry name" value="Isochorismatase"/>
    <property type="match status" value="1"/>
</dbReference>
<comment type="caution">
    <text evidence="3">The sequence shown here is derived from an EMBL/GenBank/DDBJ whole genome shotgun (WGS) entry which is preliminary data.</text>
</comment>
<accession>A0ABS1E9H1</accession>
<gene>
    <name evidence="3" type="ORF">JHL22_04115</name>
</gene>
<proteinExistence type="predicted"/>
<evidence type="ECO:0000256" key="1">
    <source>
        <dbReference type="ARBA" id="ARBA00022801"/>
    </source>
</evidence>
<feature type="domain" description="Isochorismatase-like" evidence="2">
    <location>
        <begin position="25"/>
        <end position="200"/>
    </location>
</feature>
<keyword evidence="1" id="KW-0378">Hydrolase</keyword>
<dbReference type="InterPro" id="IPR036380">
    <property type="entry name" value="Isochorismatase-like_sf"/>
</dbReference>
<dbReference type="InterPro" id="IPR000868">
    <property type="entry name" value="Isochorismatase-like_dom"/>
</dbReference>
<evidence type="ECO:0000313" key="4">
    <source>
        <dbReference type="Proteomes" id="UP000635316"/>
    </source>
</evidence>
<dbReference type="PANTHER" id="PTHR43540">
    <property type="entry name" value="PEROXYUREIDOACRYLATE/UREIDOACRYLATE AMIDOHYDROLASE-RELATED"/>
    <property type="match status" value="1"/>
</dbReference>
<reference evidence="3 4" key="1">
    <citation type="submission" date="2020-12" db="EMBL/GenBank/DDBJ databases">
        <authorList>
            <person name="Lu T."/>
            <person name="Wang Q."/>
            <person name="Han X."/>
        </authorList>
    </citation>
    <scope>NUCLEOTIDE SEQUENCE [LARGE SCALE GENOMIC DNA]</scope>
    <source>
        <strain evidence="3 4">WQ 585</strain>
    </source>
</reference>
<evidence type="ECO:0000313" key="3">
    <source>
        <dbReference type="EMBL" id="MBK1780394.1"/>
    </source>
</evidence>
<dbReference type="PANTHER" id="PTHR43540:SF1">
    <property type="entry name" value="ISOCHORISMATASE HYDROLASE"/>
    <property type="match status" value="1"/>
</dbReference>
<dbReference type="InterPro" id="IPR050272">
    <property type="entry name" value="Isochorismatase-like_hydrls"/>
</dbReference>
<name>A0ABS1E9H1_9BURK</name>
<dbReference type="SUPFAM" id="SSF52499">
    <property type="entry name" value="Isochorismatase-like hydrolases"/>
    <property type="match status" value="1"/>
</dbReference>
<sequence>MGYEAVKKLYAEKGIGGALQPQGRSALLVIDLINGFIHQDFPAGSDLDGVVNATHNLLSLARASGQLVIFTSIAFHEKAGQSIWLKKMPAMSGLVFGSPWTAVDERLEADTADIVLYKSAASAFFGTDLQSILKNNHIESLVICGATTSGCVRATVVDACMYGYTAFVPRECVGDRAVEPHEAALFDIQAKYGEVISLQDAGEILAHVHI</sequence>
<dbReference type="Gene3D" id="3.40.50.850">
    <property type="entry name" value="Isochorismatase-like"/>
    <property type="match status" value="1"/>
</dbReference>
<organism evidence="3 4">
    <name type="scientific">Advenella mandrilli</name>
    <dbReference type="NCBI Taxonomy" id="2800330"/>
    <lineage>
        <taxon>Bacteria</taxon>
        <taxon>Pseudomonadati</taxon>
        <taxon>Pseudomonadota</taxon>
        <taxon>Betaproteobacteria</taxon>
        <taxon>Burkholderiales</taxon>
        <taxon>Alcaligenaceae</taxon>
    </lineage>
</organism>